<proteinExistence type="predicted"/>
<keyword evidence="3" id="KW-1185">Reference proteome</keyword>
<sequence>MDRYNRDVEKLMYELVAVQSDTGTAQELEVERFIYEWFSRLDYFKKNDRNFGYFHMKNDPFKRSAVWALVKGKGDETIILLNHHDVVDSFDYGELMEFAYKPAALKEKMAGMELNDEVKADLHDDDWIFGRGTADMKAGAAIEMKLVESFSEVDYFSGNVLFISVPDEENLSLGMRDAVLLLEDLKNEFSLDYKFTINTEPHNRDRQDEYVYFDGSVGKLLMSVYVKGKRTHMGEIFKGLNPSYVLSKIIDKTEMNTDFSDFSHGMVTPPPSWGFARDFKERYDVSVPEAAGGYIGFLTLESTPYEIMSELKNICKEACDEAYRDINRNFKRFNNIKESYDIKTRVLTYQELMSEALAYDDNLTNSVIEDKKKEIAGKINRGEITLAESNLLLIKSLLDIIPDKNPVVVLSISPPYYPHILKDNIDLKDRYLLDIDDNISGFLYKNTALDVKNKKAFMGISDGSYFDFQCGRGVGNYVKENMPLWGSLYSIPFEGMKNLGIPVINLGPWGKDIHKISERVNRIDLNETVPNLIRYIIEGYFKR</sequence>
<dbReference type="PANTHER" id="PTHR42994:SF2">
    <property type="entry name" value="PEPTIDASE"/>
    <property type="match status" value="1"/>
</dbReference>
<dbReference type="EMBL" id="FQZL01000005">
    <property type="protein sequence ID" value="SHI52726.1"/>
    <property type="molecule type" value="Genomic_DNA"/>
</dbReference>
<name>A0A1M6BVB8_9FIRM</name>
<dbReference type="AlphaFoldDB" id="A0A1M6BVB8"/>
<evidence type="ECO:0000256" key="1">
    <source>
        <dbReference type="ARBA" id="ARBA00001947"/>
    </source>
</evidence>
<dbReference type="Gene3D" id="3.40.630.10">
    <property type="entry name" value="Zn peptidases"/>
    <property type="match status" value="1"/>
</dbReference>
<protein>
    <submittedName>
        <fullName evidence="2">Arginine utilization protein RocB</fullName>
    </submittedName>
</protein>
<comment type="cofactor">
    <cofactor evidence="1">
        <name>Zn(2+)</name>
        <dbReference type="ChEBI" id="CHEBI:29105"/>
    </cofactor>
</comment>
<reference evidence="2 3" key="1">
    <citation type="submission" date="2016-11" db="EMBL/GenBank/DDBJ databases">
        <authorList>
            <person name="Jaros S."/>
            <person name="Januszkiewicz K."/>
            <person name="Wedrychowicz H."/>
        </authorList>
    </citation>
    <scope>NUCLEOTIDE SEQUENCE [LARGE SCALE GENOMIC DNA]</scope>
    <source>
        <strain evidence="2 3">DSM 17477</strain>
    </source>
</reference>
<evidence type="ECO:0000313" key="3">
    <source>
        <dbReference type="Proteomes" id="UP000184052"/>
    </source>
</evidence>
<dbReference type="Proteomes" id="UP000184052">
    <property type="component" value="Unassembled WGS sequence"/>
</dbReference>
<accession>A0A1M6BVB8</accession>
<dbReference type="InterPro" id="IPR012166">
    <property type="entry name" value="Uncharacterised_RocB"/>
</dbReference>
<dbReference type="GO" id="GO:0016787">
    <property type="term" value="F:hydrolase activity"/>
    <property type="evidence" value="ECO:0007669"/>
    <property type="project" value="InterPro"/>
</dbReference>
<dbReference type="RefSeq" id="WP_073046585.1">
    <property type="nucleotide sequence ID" value="NZ_FQZL01000005.1"/>
</dbReference>
<dbReference type="InterPro" id="IPR002933">
    <property type="entry name" value="Peptidase_M20"/>
</dbReference>
<dbReference type="Pfam" id="PF01546">
    <property type="entry name" value="Peptidase_M20"/>
    <property type="match status" value="1"/>
</dbReference>
<dbReference type="PANTHER" id="PTHR42994">
    <property type="entry name" value="PEPTIDASE T"/>
    <property type="match status" value="1"/>
</dbReference>
<dbReference type="STRING" id="1121476.SAMN02745751_00487"/>
<gene>
    <name evidence="2" type="ORF">SAMN02745751_00487</name>
</gene>
<dbReference type="OrthoDB" id="9815360at2"/>
<evidence type="ECO:0000313" key="2">
    <source>
        <dbReference type="EMBL" id="SHI52726.1"/>
    </source>
</evidence>
<organism evidence="2 3">
    <name type="scientific">Dethiosulfatibacter aminovorans DSM 17477</name>
    <dbReference type="NCBI Taxonomy" id="1121476"/>
    <lineage>
        <taxon>Bacteria</taxon>
        <taxon>Bacillati</taxon>
        <taxon>Bacillota</taxon>
        <taxon>Tissierellia</taxon>
        <taxon>Dethiosulfatibacter</taxon>
    </lineage>
</organism>
<dbReference type="PIRSF" id="PIRSF010386">
    <property type="entry name" value="RocB"/>
    <property type="match status" value="1"/>
</dbReference>
<dbReference type="SUPFAM" id="SSF53187">
    <property type="entry name" value="Zn-dependent exopeptidases"/>
    <property type="match status" value="1"/>
</dbReference>